<proteinExistence type="predicted"/>
<accession>A0A2X2BZL6</accession>
<gene>
    <name evidence="2" type="primary">arnB_1</name>
    <name evidence="2" type="ORF">NCTC10975_04399</name>
</gene>
<dbReference type="SUPFAM" id="SSF53383">
    <property type="entry name" value="PLP-dependent transferases"/>
    <property type="match status" value="1"/>
</dbReference>
<protein>
    <submittedName>
        <fullName evidence="2">UDP-4-amino-4-deoxy-L-arabinose--oxoglutarate aminotransferase</fullName>
        <ecNumber evidence="2">2.6.1.87</ecNumber>
    </submittedName>
</protein>
<sequence>MSHFLPFSRPAIGDEEIKAVESVLRSGWITTGPQNHQLEQDFL</sequence>
<dbReference type="InterPro" id="IPR015421">
    <property type="entry name" value="PyrdxlP-dep_Trfase_major"/>
</dbReference>
<dbReference type="GO" id="GO:0099620">
    <property type="term" value="F:UDP-4-amino-4-deoxy-L-arabinose aminotransferase"/>
    <property type="evidence" value="ECO:0007669"/>
    <property type="project" value="UniProtKB-EC"/>
</dbReference>
<dbReference type="Pfam" id="PF01041">
    <property type="entry name" value="DegT_DnrJ_EryC1"/>
    <property type="match status" value="1"/>
</dbReference>
<evidence type="ECO:0000256" key="1">
    <source>
        <dbReference type="ARBA" id="ARBA00022898"/>
    </source>
</evidence>
<dbReference type="EMBL" id="UAUE01000029">
    <property type="protein sequence ID" value="SPZ01882.1"/>
    <property type="molecule type" value="Genomic_DNA"/>
</dbReference>
<dbReference type="Gene3D" id="3.40.640.10">
    <property type="entry name" value="Type I PLP-dependent aspartate aminotransferase-like (Major domain)"/>
    <property type="match status" value="1"/>
</dbReference>
<dbReference type="Proteomes" id="UP000251485">
    <property type="component" value="Unassembled WGS sequence"/>
</dbReference>
<keyword evidence="2" id="KW-0032">Aminotransferase</keyword>
<dbReference type="AlphaFoldDB" id="A0A2X2BZL6"/>
<evidence type="ECO:0000313" key="3">
    <source>
        <dbReference type="Proteomes" id="UP000251485"/>
    </source>
</evidence>
<evidence type="ECO:0000313" key="2">
    <source>
        <dbReference type="EMBL" id="SPZ01882.1"/>
    </source>
</evidence>
<dbReference type="EC" id="2.6.1.87" evidence="2"/>
<dbReference type="InterPro" id="IPR000653">
    <property type="entry name" value="DegT/StrS_aminotransferase"/>
</dbReference>
<keyword evidence="2" id="KW-0808">Transferase</keyword>
<keyword evidence="1" id="KW-0663">Pyridoxal phosphate</keyword>
<organism evidence="2 3">
    <name type="scientific">Proteus mirabilis</name>
    <dbReference type="NCBI Taxonomy" id="584"/>
    <lineage>
        <taxon>Bacteria</taxon>
        <taxon>Pseudomonadati</taxon>
        <taxon>Pseudomonadota</taxon>
        <taxon>Gammaproteobacteria</taxon>
        <taxon>Enterobacterales</taxon>
        <taxon>Morganellaceae</taxon>
        <taxon>Proteus</taxon>
    </lineage>
</organism>
<dbReference type="InterPro" id="IPR015424">
    <property type="entry name" value="PyrdxlP-dep_Trfase"/>
</dbReference>
<reference evidence="2 3" key="1">
    <citation type="submission" date="2018-06" db="EMBL/GenBank/DDBJ databases">
        <authorList>
            <consortium name="Pathogen Informatics"/>
            <person name="Doyle S."/>
        </authorList>
    </citation>
    <scope>NUCLEOTIDE SEQUENCE [LARGE SCALE GENOMIC DNA]</scope>
    <source>
        <strain evidence="2 3">NCTC10975</strain>
    </source>
</reference>
<name>A0A2X2BZL6_PROMI</name>